<sequence>MSQAEKATPSHDVHTPDTSVDDTAVLLPQGWMYKSFKLFGKKLPWYASPDTQITMVAFVCFLCPGMFNALGGLGGGGLLNTRAANDSNTALYSTFAVVGFFAGTLTNRLGVNVALGLGGLGYSVYVSAYLCYKFTESLGYVIFAGFLLGCCAGVLWSAQGVIMMSYPREQNKGRYIARFWIIFNLGGVIGALVPLGQNINTTVNTDVNNGTYIGFLVLTFCGALLAFTLVPGKKVVRADGSKVILMKNPTWKSEILGLWETFFTDPYILLLFPMFFSSNWFYTYQFNDVNAAKFNTRTRALNSVLYWSSQIIGAAIFGYLLDWTKFRRSTRARAAWVALFVLTFAIWGGGYAFQKGYTRAEVGAGLDTETLADDYQGYYDWTDSGYIGPMFLYMVYGLYDAIWQTCVYWYMGAITNNGRKLANFAGFYKGIQSAGAAIMWRLDGMGTPYMNMFASCWGLLAASLLIGLPVIYLKIEDTSPVEEDLKFSDETVDDVFAHQKHDGLA</sequence>
<keyword evidence="2" id="KW-1185">Reference proteome</keyword>
<organism evidence="1 2">
    <name type="scientific">Vermiconidia calcicola</name>
    <dbReference type="NCBI Taxonomy" id="1690605"/>
    <lineage>
        <taxon>Eukaryota</taxon>
        <taxon>Fungi</taxon>
        <taxon>Dikarya</taxon>
        <taxon>Ascomycota</taxon>
        <taxon>Pezizomycotina</taxon>
        <taxon>Dothideomycetes</taxon>
        <taxon>Dothideomycetidae</taxon>
        <taxon>Mycosphaerellales</taxon>
        <taxon>Extremaceae</taxon>
        <taxon>Vermiconidia</taxon>
    </lineage>
</organism>
<gene>
    <name evidence="1" type="ORF">LTR37_008807</name>
</gene>
<proteinExistence type="predicted"/>
<comment type="caution">
    <text evidence="1">The sequence shown here is derived from an EMBL/GenBank/DDBJ whole genome shotgun (WGS) entry which is preliminary data.</text>
</comment>
<evidence type="ECO:0000313" key="2">
    <source>
        <dbReference type="Proteomes" id="UP001281147"/>
    </source>
</evidence>
<accession>A0ACC3N9M5</accession>
<reference evidence="1" key="1">
    <citation type="submission" date="2023-07" db="EMBL/GenBank/DDBJ databases">
        <title>Black Yeasts Isolated from many extreme environments.</title>
        <authorList>
            <person name="Coleine C."/>
            <person name="Stajich J.E."/>
            <person name="Selbmann L."/>
        </authorList>
    </citation>
    <scope>NUCLEOTIDE SEQUENCE</scope>
    <source>
        <strain evidence="1">CCFEE 5714</strain>
    </source>
</reference>
<name>A0ACC3N9M5_9PEZI</name>
<evidence type="ECO:0000313" key="1">
    <source>
        <dbReference type="EMBL" id="KAK3712922.1"/>
    </source>
</evidence>
<dbReference type="Proteomes" id="UP001281147">
    <property type="component" value="Unassembled WGS sequence"/>
</dbReference>
<protein>
    <submittedName>
        <fullName evidence="1">Uncharacterized protein</fullName>
    </submittedName>
</protein>
<dbReference type="EMBL" id="JAUTXU010000066">
    <property type="protein sequence ID" value="KAK3712922.1"/>
    <property type="molecule type" value="Genomic_DNA"/>
</dbReference>